<keyword evidence="3" id="KW-1185">Reference proteome</keyword>
<protein>
    <submittedName>
        <fullName evidence="2">Uncharacterized protein</fullName>
    </submittedName>
</protein>
<proteinExistence type="predicted"/>
<dbReference type="AlphaFoldDB" id="A0A9P8LIS7"/>
<feature type="region of interest" description="Disordered" evidence="1">
    <location>
        <begin position="1"/>
        <end position="95"/>
    </location>
</feature>
<accession>A0A9P8LIS7</accession>
<evidence type="ECO:0000313" key="2">
    <source>
        <dbReference type="EMBL" id="KAH0566165.1"/>
    </source>
</evidence>
<name>A0A9P8LIS7_9PEZI</name>
<dbReference type="EMBL" id="JAGHQM010000029">
    <property type="protein sequence ID" value="KAH0566165.1"/>
    <property type="molecule type" value="Genomic_DNA"/>
</dbReference>
<reference evidence="2" key="1">
    <citation type="submission" date="2021-03" db="EMBL/GenBank/DDBJ databases">
        <title>Comparative genomics and phylogenomic investigation of the class Geoglossomycetes provide insights into ecological specialization and systematics.</title>
        <authorList>
            <person name="Melie T."/>
            <person name="Pirro S."/>
            <person name="Miller A.N."/>
            <person name="Quandt A."/>
        </authorList>
    </citation>
    <scope>NUCLEOTIDE SEQUENCE</scope>
    <source>
        <strain evidence="2">CAQ_001_2017</strain>
    </source>
</reference>
<evidence type="ECO:0000313" key="3">
    <source>
        <dbReference type="Proteomes" id="UP000750711"/>
    </source>
</evidence>
<feature type="compositionally biased region" description="Basic and acidic residues" evidence="1">
    <location>
        <begin position="149"/>
        <end position="159"/>
    </location>
</feature>
<sequence>MISSITSMEPLEKQTDPRFQLAIHEEVHGRLFRPSSLNPTADNPDLELDEQDYQYLSKEKQKRQGSQTPPSQPPPPRAESASADGATKAHNNQVPLETKTFITQLEIKPIGQKQPLEELKIIYAGLVTVEAKCINVDNQQARNTQDAEPGEKPKSNNGQ</sequence>
<dbReference type="Proteomes" id="UP000750711">
    <property type="component" value="Unassembled WGS sequence"/>
</dbReference>
<gene>
    <name evidence="2" type="ORF">GP486_000433</name>
</gene>
<feature type="region of interest" description="Disordered" evidence="1">
    <location>
        <begin position="140"/>
        <end position="159"/>
    </location>
</feature>
<evidence type="ECO:0000256" key="1">
    <source>
        <dbReference type="SAM" id="MobiDB-lite"/>
    </source>
</evidence>
<comment type="caution">
    <text evidence="2">The sequence shown here is derived from an EMBL/GenBank/DDBJ whole genome shotgun (WGS) entry which is preliminary data.</text>
</comment>
<organism evidence="2 3">
    <name type="scientific">Trichoglossum hirsutum</name>
    <dbReference type="NCBI Taxonomy" id="265104"/>
    <lineage>
        <taxon>Eukaryota</taxon>
        <taxon>Fungi</taxon>
        <taxon>Dikarya</taxon>
        <taxon>Ascomycota</taxon>
        <taxon>Pezizomycotina</taxon>
        <taxon>Geoglossomycetes</taxon>
        <taxon>Geoglossales</taxon>
        <taxon>Geoglossaceae</taxon>
        <taxon>Trichoglossum</taxon>
    </lineage>
</organism>